<feature type="transmembrane region" description="Helical" evidence="9">
    <location>
        <begin position="423"/>
        <end position="442"/>
    </location>
</feature>
<feature type="compositionally biased region" description="Polar residues" evidence="8">
    <location>
        <begin position="287"/>
        <end position="301"/>
    </location>
</feature>
<dbReference type="InterPro" id="IPR036259">
    <property type="entry name" value="MFS_trans_sf"/>
</dbReference>
<feature type="transmembrane region" description="Helical" evidence="9">
    <location>
        <begin position="454"/>
        <end position="473"/>
    </location>
</feature>
<evidence type="ECO:0000256" key="8">
    <source>
        <dbReference type="SAM" id="MobiDB-lite"/>
    </source>
</evidence>
<dbReference type="Pfam" id="PF07690">
    <property type="entry name" value="MFS_1"/>
    <property type="match status" value="1"/>
</dbReference>
<dbReference type="EMBL" id="JAZGUE010000002">
    <property type="protein sequence ID" value="KAL2270093.1"/>
    <property type="molecule type" value="Genomic_DNA"/>
</dbReference>
<feature type="transmembrane region" description="Helical" evidence="9">
    <location>
        <begin position="195"/>
        <end position="218"/>
    </location>
</feature>
<comment type="similarity">
    <text evidence="2">Belongs to the major facilitator superfamily. Nitrate/nitrite porter (TC 2.A.1.8) family.</text>
</comment>
<feature type="transmembrane region" description="Helical" evidence="9">
    <location>
        <begin position="133"/>
        <end position="152"/>
    </location>
</feature>
<dbReference type="Gene3D" id="1.20.1250.20">
    <property type="entry name" value="MFS general substrate transporter like domains"/>
    <property type="match status" value="2"/>
</dbReference>
<name>A0ABR4DI95_9PEZI</name>
<evidence type="ECO:0000256" key="7">
    <source>
        <dbReference type="ARBA" id="ARBA00023136"/>
    </source>
</evidence>
<dbReference type="InterPro" id="IPR044772">
    <property type="entry name" value="NO3_transporter"/>
</dbReference>
<feature type="transmembrane region" description="Helical" evidence="9">
    <location>
        <begin position="36"/>
        <end position="54"/>
    </location>
</feature>
<evidence type="ECO:0000256" key="3">
    <source>
        <dbReference type="ARBA" id="ARBA00022448"/>
    </source>
</evidence>
<proteinExistence type="inferred from homology"/>
<evidence type="ECO:0008006" key="12">
    <source>
        <dbReference type="Google" id="ProtNLM"/>
    </source>
</evidence>
<dbReference type="RefSeq" id="XP_070868817.1">
    <property type="nucleotide sequence ID" value="XM_071008529.1"/>
</dbReference>
<evidence type="ECO:0000313" key="10">
    <source>
        <dbReference type="EMBL" id="KAL2270093.1"/>
    </source>
</evidence>
<evidence type="ECO:0000256" key="1">
    <source>
        <dbReference type="ARBA" id="ARBA00004141"/>
    </source>
</evidence>
<organism evidence="10 11">
    <name type="scientific">Remersonia thermophila</name>
    <dbReference type="NCBI Taxonomy" id="72144"/>
    <lineage>
        <taxon>Eukaryota</taxon>
        <taxon>Fungi</taxon>
        <taxon>Dikarya</taxon>
        <taxon>Ascomycota</taxon>
        <taxon>Pezizomycotina</taxon>
        <taxon>Sordariomycetes</taxon>
        <taxon>Sordariomycetidae</taxon>
        <taxon>Sordariales</taxon>
        <taxon>Sordariales incertae sedis</taxon>
        <taxon>Remersonia</taxon>
    </lineage>
</organism>
<feature type="transmembrane region" description="Helical" evidence="9">
    <location>
        <begin position="519"/>
        <end position="537"/>
    </location>
</feature>
<comment type="subcellular location">
    <subcellularLocation>
        <location evidence="1">Membrane</location>
        <topology evidence="1">Multi-pass membrane protein</topology>
    </subcellularLocation>
</comment>
<evidence type="ECO:0000256" key="9">
    <source>
        <dbReference type="SAM" id="Phobius"/>
    </source>
</evidence>
<dbReference type="PANTHER" id="PTHR23515">
    <property type="entry name" value="HIGH-AFFINITY NITRATE TRANSPORTER 2.3"/>
    <property type="match status" value="1"/>
</dbReference>
<dbReference type="GeneID" id="98123173"/>
<dbReference type="InterPro" id="IPR011701">
    <property type="entry name" value="MFS"/>
</dbReference>
<dbReference type="NCBIfam" id="TIGR00886">
    <property type="entry name" value="2A0108"/>
    <property type="match status" value="1"/>
</dbReference>
<feature type="transmembrane region" description="Helical" evidence="9">
    <location>
        <begin position="103"/>
        <end position="121"/>
    </location>
</feature>
<evidence type="ECO:0000256" key="4">
    <source>
        <dbReference type="ARBA" id="ARBA00022692"/>
    </source>
</evidence>
<sequence>MGFKPSHLYAAPAVNPVTLKAQSIPFLNPIDPYGRVFFFSWFGFMIAFWAWYTFPPLLTHTIKNDLHLSSEQVANSNIISLCATLLVRLVSGPLCDRYGPRKLFGGLLLAGSVPLGLAPLVRNATGLYLSRFFIGLIGGVFVPSQVWCMAFFDDNVVGTANGIAGGWGVAGGGVTYLIMPAVYDGLVSGGHSPSQAWRLTFLVPLAMVITTAVALLLLCPDAPTGKWSDRHIRVQDVITTESGSETDQTIVVDGPGGIKAQPILGPLPPKQTLLAAANINAGSRSDLSNTLSPLGATTATPIPTEKESRPPSPARPQPRFTTTDTHPRANLLSLQTAFHMLCYGCTFGSELAINAVLSSYYAATFPSLSQTTASNYAAMFGFLDFVARPLGGIVSDLLYRFASRSKHRKLADPDSALWFKKGWVTLCTLGAGAMLVIVGRLYDGPSSGNSEGGAVALIALAAVFMQASSGANFSLLPHVPDPLKVGALAGLTGASGNLGGVIFAIVFRFMDGGEGYAKGFWVIGLVNLAVAVGAGWIPPLPSPKRVKDGATK</sequence>
<feature type="region of interest" description="Disordered" evidence="8">
    <location>
        <begin position="287"/>
        <end position="326"/>
    </location>
</feature>
<keyword evidence="4 9" id="KW-0812">Transmembrane</keyword>
<keyword evidence="5 9" id="KW-1133">Transmembrane helix</keyword>
<accession>A0ABR4DI95</accession>
<comment type="caution">
    <text evidence="10">The sequence shown here is derived from an EMBL/GenBank/DDBJ whole genome shotgun (WGS) entry which is preliminary data.</text>
</comment>
<gene>
    <name evidence="10" type="ORF">VTJ83DRAFT_2277</name>
</gene>
<protein>
    <recommendedName>
        <fullName evidence="12">Nitrate/nitrite transporter</fullName>
    </recommendedName>
</protein>
<evidence type="ECO:0000256" key="5">
    <source>
        <dbReference type="ARBA" id="ARBA00022989"/>
    </source>
</evidence>
<dbReference type="SUPFAM" id="SSF103473">
    <property type="entry name" value="MFS general substrate transporter"/>
    <property type="match status" value="1"/>
</dbReference>
<reference evidence="10 11" key="1">
    <citation type="journal article" date="2024" name="Commun. Biol.">
        <title>Comparative genomic analysis of thermophilic fungi reveals convergent evolutionary adaptations and gene losses.</title>
        <authorList>
            <person name="Steindorff A.S."/>
            <person name="Aguilar-Pontes M.V."/>
            <person name="Robinson A.J."/>
            <person name="Andreopoulos B."/>
            <person name="LaButti K."/>
            <person name="Kuo A."/>
            <person name="Mondo S."/>
            <person name="Riley R."/>
            <person name="Otillar R."/>
            <person name="Haridas S."/>
            <person name="Lipzen A."/>
            <person name="Grimwood J."/>
            <person name="Schmutz J."/>
            <person name="Clum A."/>
            <person name="Reid I.D."/>
            <person name="Moisan M.C."/>
            <person name="Butler G."/>
            <person name="Nguyen T.T.M."/>
            <person name="Dewar K."/>
            <person name="Conant G."/>
            <person name="Drula E."/>
            <person name="Henrissat B."/>
            <person name="Hansel C."/>
            <person name="Singer S."/>
            <person name="Hutchinson M.I."/>
            <person name="de Vries R.P."/>
            <person name="Natvig D.O."/>
            <person name="Powell A.J."/>
            <person name="Tsang A."/>
            <person name="Grigoriev I.V."/>
        </authorList>
    </citation>
    <scope>NUCLEOTIDE SEQUENCE [LARGE SCALE GENOMIC DNA]</scope>
    <source>
        <strain evidence="10 11">ATCC 22073</strain>
    </source>
</reference>
<evidence type="ECO:0000313" key="11">
    <source>
        <dbReference type="Proteomes" id="UP001600064"/>
    </source>
</evidence>
<keyword evidence="3" id="KW-0813">Transport</keyword>
<feature type="transmembrane region" description="Helical" evidence="9">
    <location>
        <begin position="74"/>
        <end position="91"/>
    </location>
</feature>
<dbReference type="Proteomes" id="UP001600064">
    <property type="component" value="Unassembled WGS sequence"/>
</dbReference>
<evidence type="ECO:0000256" key="6">
    <source>
        <dbReference type="ARBA" id="ARBA00023063"/>
    </source>
</evidence>
<keyword evidence="11" id="KW-1185">Reference proteome</keyword>
<keyword evidence="7 9" id="KW-0472">Membrane</keyword>
<feature type="transmembrane region" description="Helical" evidence="9">
    <location>
        <begin position="164"/>
        <end position="183"/>
    </location>
</feature>
<dbReference type="InterPro" id="IPR004737">
    <property type="entry name" value="NO3_transporter_NarK/NarU-like"/>
</dbReference>
<evidence type="ECO:0000256" key="2">
    <source>
        <dbReference type="ARBA" id="ARBA00008432"/>
    </source>
</evidence>
<keyword evidence="6" id="KW-0534">Nitrate assimilation</keyword>
<feature type="transmembrane region" description="Helical" evidence="9">
    <location>
        <begin position="485"/>
        <end position="507"/>
    </location>
</feature>